<name>A0AAZ1WXW1_OREAU</name>
<evidence type="ECO:0000313" key="9">
    <source>
        <dbReference type="Ensembl" id="ENSOABP00000060250.1"/>
    </source>
</evidence>
<dbReference type="GO" id="GO:0043235">
    <property type="term" value="C:receptor complex"/>
    <property type="evidence" value="ECO:0007669"/>
    <property type="project" value="TreeGrafter"/>
</dbReference>
<keyword evidence="10" id="KW-1185">Reference proteome</keyword>
<reference evidence="10" key="1">
    <citation type="submission" date="2020-03" db="EMBL/GenBank/DDBJ databases">
        <title>Evolution of repeat sequences and sex chromosomes of tilapia species revealed by chromosome-level genomes.</title>
        <authorList>
            <person name="Xu L."/>
            <person name="Tao W."/>
            <person name="Wang D."/>
            <person name="Zhou Q."/>
        </authorList>
    </citation>
    <scope>NUCLEOTIDE SEQUENCE [LARGE SCALE GENOMIC DNA]</scope>
    <source>
        <strain evidence="10">Israel</strain>
    </source>
</reference>
<dbReference type="Pfam" id="PF17971">
    <property type="entry name" value="LIFR_D2"/>
    <property type="match status" value="1"/>
</dbReference>
<dbReference type="Gene3D" id="2.60.40.10">
    <property type="entry name" value="Immunoglobulins"/>
    <property type="match status" value="5"/>
</dbReference>
<keyword evidence="3" id="KW-1015">Disulfide bond</keyword>
<dbReference type="InterPro" id="IPR003961">
    <property type="entry name" value="FN3_dom"/>
</dbReference>
<evidence type="ECO:0000256" key="1">
    <source>
        <dbReference type="ARBA" id="ARBA00022729"/>
    </source>
</evidence>
<dbReference type="GO" id="GO:0009897">
    <property type="term" value="C:external side of plasma membrane"/>
    <property type="evidence" value="ECO:0007669"/>
    <property type="project" value="TreeGrafter"/>
</dbReference>
<proteinExistence type="predicted"/>
<evidence type="ECO:0000256" key="3">
    <source>
        <dbReference type="ARBA" id="ARBA00023157"/>
    </source>
</evidence>
<keyword evidence="5" id="KW-0325">Glycoprotein</keyword>
<keyword evidence="6" id="KW-0812">Transmembrane</keyword>
<keyword evidence="2" id="KW-0677">Repeat</keyword>
<dbReference type="GO" id="GO:0004896">
    <property type="term" value="F:cytokine receptor activity"/>
    <property type="evidence" value="ECO:0007669"/>
    <property type="project" value="TreeGrafter"/>
</dbReference>
<dbReference type="AlphaFoldDB" id="A0AAZ1WXW1"/>
<keyword evidence="1 7" id="KW-0732">Signal</keyword>
<dbReference type="InterPro" id="IPR013783">
    <property type="entry name" value="Ig-like_fold"/>
</dbReference>
<accession>A0AAZ1WXW1</accession>
<feature type="transmembrane region" description="Helical" evidence="6">
    <location>
        <begin position="663"/>
        <end position="683"/>
    </location>
</feature>
<organism evidence="9 10">
    <name type="scientific">Oreochromis aureus</name>
    <name type="common">Israeli tilapia</name>
    <name type="synonym">Chromis aureus</name>
    <dbReference type="NCBI Taxonomy" id="47969"/>
    <lineage>
        <taxon>Eukaryota</taxon>
        <taxon>Metazoa</taxon>
        <taxon>Chordata</taxon>
        <taxon>Craniata</taxon>
        <taxon>Vertebrata</taxon>
        <taxon>Euteleostomi</taxon>
        <taxon>Actinopterygii</taxon>
        <taxon>Neopterygii</taxon>
        <taxon>Teleostei</taxon>
        <taxon>Neoteleostei</taxon>
        <taxon>Acanthomorphata</taxon>
        <taxon>Ovalentaria</taxon>
        <taxon>Cichlomorphae</taxon>
        <taxon>Cichliformes</taxon>
        <taxon>Cichlidae</taxon>
        <taxon>African cichlids</taxon>
        <taxon>Pseudocrenilabrinae</taxon>
        <taxon>Oreochromini</taxon>
        <taxon>Oreochromis</taxon>
    </lineage>
</organism>
<feature type="transmembrane region" description="Helical" evidence="6">
    <location>
        <begin position="629"/>
        <end position="651"/>
    </location>
</feature>
<keyword evidence="4" id="KW-0675">Receptor</keyword>
<dbReference type="InterPro" id="IPR040817">
    <property type="entry name" value="LIFR_D2"/>
</dbReference>
<evidence type="ECO:0000256" key="6">
    <source>
        <dbReference type="SAM" id="Phobius"/>
    </source>
</evidence>
<reference evidence="9" key="2">
    <citation type="submission" date="2025-08" db="UniProtKB">
        <authorList>
            <consortium name="Ensembl"/>
        </authorList>
    </citation>
    <scope>IDENTIFICATION</scope>
</reference>
<feature type="chain" id="PRO_5044237578" description="Fibronectin type-III domain-containing protein" evidence="7">
    <location>
        <begin position="31"/>
        <end position="691"/>
    </location>
</feature>
<feature type="domain" description="Fibronectin type-III" evidence="8">
    <location>
        <begin position="298"/>
        <end position="394"/>
    </location>
</feature>
<sequence length="691" mass="78357">MKFFFLQRNKHGRIIMITWLLLLSLSTTSTQDGQENSVLRCGPQNVTLDYDSFLLKWEDDPSCSVIRDGLVYELQLLTADKPVHNGEVVVTPAQIGSTHSWKWTSHLPSQCARHSVRLRSQYNNQSSPWMQKMLPDQGEILVLPRNQIFKVGSTATFCCTVPDGESIKTMFLLNYKGANVNATKISEHVHSLTVHLDQESENWSDVICEISKGNISGASFHASYPPDDSDLQCETRDLESIDCFWNVGRAANEHPAMERIYQLQGRVLKKNKKQTNKKKNPLELCDRANLTKRVHMVAPEKVAASTVNPRNISLKWSWTVQKYSNFNLTCQVDVRKLKYWLFKTENFGVGLTAAVIKDLIPHWDYDVRVRCGTAQHFWKWGDWSKSVKIRTKGDVPDALDVWMKVKEDQTVISWKVSPSCLLQGFYESNQTNVSRSNHSLTLTLDPSEEYMVTVTARNINGSSSPSTIIIPRLNLGMKLTDGSNGSFFLSWPVSPNASCGYIYVLIFAYKTVADHICICFSTAPFVIPENFEDGRRYLLSIYACTERAPVLLQRREGYVRETKGELFKLKNKQEDSAVEVSWEPIPLEKQTASIHGYILYYQDKSGDVFNVNDPEATSLTAKNLNISTYNFTVTALTAVGLCGNTSIIVTLNPLGRLIITPYGLFFLVRLSTFVIFFDLLNAFHCFHQLIN</sequence>
<evidence type="ECO:0000256" key="2">
    <source>
        <dbReference type="ARBA" id="ARBA00022737"/>
    </source>
</evidence>
<dbReference type="GO" id="GO:0019955">
    <property type="term" value="F:cytokine binding"/>
    <property type="evidence" value="ECO:0007669"/>
    <property type="project" value="TreeGrafter"/>
</dbReference>
<dbReference type="InterPro" id="IPR036116">
    <property type="entry name" value="FN3_sf"/>
</dbReference>
<evidence type="ECO:0000256" key="4">
    <source>
        <dbReference type="ARBA" id="ARBA00023170"/>
    </source>
</evidence>
<dbReference type="CDD" id="cd00063">
    <property type="entry name" value="FN3"/>
    <property type="match status" value="3"/>
</dbReference>
<dbReference type="Pfam" id="PF00041">
    <property type="entry name" value="fn3"/>
    <property type="match status" value="1"/>
</dbReference>
<feature type="domain" description="Fibronectin type-III" evidence="8">
    <location>
        <begin position="563"/>
        <end position="656"/>
    </location>
</feature>
<protein>
    <recommendedName>
        <fullName evidence="8">Fibronectin type-III domain-containing protein</fullName>
    </recommendedName>
</protein>
<dbReference type="Ensembl" id="ENSOABT00000079959.1">
    <property type="protein sequence ID" value="ENSOABP00000060250.1"/>
    <property type="gene ID" value="ENSOABG00000039886.1"/>
</dbReference>
<gene>
    <name evidence="9" type="primary">OSMR</name>
</gene>
<dbReference type="SUPFAM" id="SSF49265">
    <property type="entry name" value="Fibronectin type III"/>
    <property type="match status" value="4"/>
</dbReference>
<keyword evidence="6" id="KW-0472">Membrane</keyword>
<reference evidence="9" key="3">
    <citation type="submission" date="2025-09" db="UniProtKB">
        <authorList>
            <consortium name="Ensembl"/>
        </authorList>
    </citation>
    <scope>IDENTIFICATION</scope>
</reference>
<evidence type="ECO:0000313" key="10">
    <source>
        <dbReference type="Proteomes" id="UP000472276"/>
    </source>
</evidence>
<evidence type="ECO:0000256" key="5">
    <source>
        <dbReference type="ARBA" id="ARBA00023180"/>
    </source>
</evidence>
<evidence type="ECO:0000256" key="7">
    <source>
        <dbReference type="SAM" id="SignalP"/>
    </source>
</evidence>
<dbReference type="SMART" id="SM00060">
    <property type="entry name" value="FN3"/>
    <property type="match status" value="3"/>
</dbReference>
<dbReference type="PANTHER" id="PTHR23036:SF95">
    <property type="entry name" value="ONCOSTATIN-M-SPECIFIC RECEPTOR SUBUNIT BETA"/>
    <property type="match status" value="1"/>
</dbReference>
<feature type="signal peptide" evidence="7">
    <location>
        <begin position="1"/>
        <end position="30"/>
    </location>
</feature>
<evidence type="ECO:0000259" key="8">
    <source>
        <dbReference type="PROSITE" id="PS50853"/>
    </source>
</evidence>
<dbReference type="PANTHER" id="PTHR23036">
    <property type="entry name" value="CYTOKINE RECEPTOR"/>
    <property type="match status" value="1"/>
</dbReference>
<dbReference type="Proteomes" id="UP000472276">
    <property type="component" value="Unassembled WGS sequence"/>
</dbReference>
<dbReference type="InterPro" id="IPR050379">
    <property type="entry name" value="Type-I_Cytokine_Rcpt"/>
</dbReference>
<dbReference type="PROSITE" id="PS50853">
    <property type="entry name" value="FN3"/>
    <property type="match status" value="2"/>
</dbReference>
<keyword evidence="6" id="KW-1133">Transmembrane helix</keyword>